<dbReference type="AlphaFoldDB" id="A0A151X796"/>
<protein>
    <submittedName>
        <fullName evidence="1">Uncharacterized protein</fullName>
    </submittedName>
</protein>
<accession>A0A151X796</accession>
<proteinExistence type="predicted"/>
<name>A0A151X796_9HYME</name>
<dbReference type="Proteomes" id="UP000075809">
    <property type="component" value="Unassembled WGS sequence"/>
</dbReference>
<evidence type="ECO:0000313" key="1">
    <source>
        <dbReference type="EMBL" id="KYQ56247.1"/>
    </source>
</evidence>
<evidence type="ECO:0000313" key="2">
    <source>
        <dbReference type="Proteomes" id="UP000075809"/>
    </source>
</evidence>
<reference evidence="1 2" key="1">
    <citation type="submission" date="2015-09" db="EMBL/GenBank/DDBJ databases">
        <title>Trachymyrmex zeteki WGS genome.</title>
        <authorList>
            <person name="Nygaard S."/>
            <person name="Hu H."/>
            <person name="Boomsma J."/>
            <person name="Zhang G."/>
        </authorList>
    </citation>
    <scope>NUCLEOTIDE SEQUENCE [LARGE SCALE GENOMIC DNA]</scope>
    <source>
        <strain evidence="1">Tzet28-1</strain>
        <tissue evidence="1">Whole body</tissue>
    </source>
</reference>
<keyword evidence="2" id="KW-1185">Reference proteome</keyword>
<sequence>MDLDTGPTHVADGATFISISCEVPIRVGGYTLLYNRGTRWKASIYNSVRYSRSLSGRAFIFFQPLLRGASPVPGLCQGLGGKRVGLAIIPTEARGTLRIE</sequence>
<dbReference type="EMBL" id="KQ982450">
    <property type="protein sequence ID" value="KYQ56247.1"/>
    <property type="molecule type" value="Genomic_DNA"/>
</dbReference>
<organism evidence="1 2">
    <name type="scientific">Mycetomoellerius zeteki</name>
    <dbReference type="NCBI Taxonomy" id="64791"/>
    <lineage>
        <taxon>Eukaryota</taxon>
        <taxon>Metazoa</taxon>
        <taxon>Ecdysozoa</taxon>
        <taxon>Arthropoda</taxon>
        <taxon>Hexapoda</taxon>
        <taxon>Insecta</taxon>
        <taxon>Pterygota</taxon>
        <taxon>Neoptera</taxon>
        <taxon>Endopterygota</taxon>
        <taxon>Hymenoptera</taxon>
        <taxon>Apocrita</taxon>
        <taxon>Aculeata</taxon>
        <taxon>Formicoidea</taxon>
        <taxon>Formicidae</taxon>
        <taxon>Myrmicinae</taxon>
        <taxon>Mycetomoellerius</taxon>
    </lineage>
</organism>
<gene>
    <name evidence="1" type="ORF">ALC60_04861</name>
</gene>